<accession>A0A1M7BEX0</accession>
<dbReference type="RefSeq" id="WP_149778310.1">
    <property type="nucleotide sequence ID" value="NZ_FRCB01000001.1"/>
</dbReference>
<feature type="binding site" evidence="6">
    <location>
        <position position="68"/>
    </location>
    <ligand>
        <name>S-adenosyl-L-methionine</name>
        <dbReference type="ChEBI" id="CHEBI:59789"/>
    </ligand>
</feature>
<dbReference type="PANTHER" id="PTHR31760:SF0">
    <property type="entry name" value="S-ADENOSYL-L-METHIONINE-DEPENDENT METHYLTRANSFERASES SUPERFAMILY PROTEIN"/>
    <property type="match status" value="1"/>
</dbReference>
<feature type="binding site" evidence="6">
    <location>
        <position position="136"/>
    </location>
    <ligand>
        <name>S-adenosyl-L-methionine</name>
        <dbReference type="ChEBI" id="CHEBI:59789"/>
    </ligand>
</feature>
<keyword evidence="2 6" id="KW-0698">rRNA processing</keyword>
<comment type="similarity">
    <text evidence="6">Belongs to the methyltransferase superfamily. RNA methyltransferase RsmG family.</text>
</comment>
<dbReference type="SUPFAM" id="SSF53335">
    <property type="entry name" value="S-adenosyl-L-methionine-dependent methyltransferases"/>
    <property type="match status" value="1"/>
</dbReference>
<name>A0A1M7BEX0_9RHOB</name>
<dbReference type="GO" id="GO:0005829">
    <property type="term" value="C:cytosol"/>
    <property type="evidence" value="ECO:0007669"/>
    <property type="project" value="TreeGrafter"/>
</dbReference>
<evidence type="ECO:0000313" key="8">
    <source>
        <dbReference type="Proteomes" id="UP000322545"/>
    </source>
</evidence>
<comment type="function">
    <text evidence="6">Specifically methylates the N7 position of guanine in position 527 of 16S rRNA.</text>
</comment>
<dbReference type="HAMAP" id="MF_00074">
    <property type="entry name" value="16SrRNA_methyltr_G"/>
    <property type="match status" value="1"/>
</dbReference>
<feature type="binding site" evidence="6">
    <location>
        <begin position="122"/>
        <end position="123"/>
    </location>
    <ligand>
        <name>S-adenosyl-L-methionine</name>
        <dbReference type="ChEBI" id="CHEBI:59789"/>
    </ligand>
</feature>
<evidence type="ECO:0000256" key="3">
    <source>
        <dbReference type="ARBA" id="ARBA00022603"/>
    </source>
</evidence>
<dbReference type="GO" id="GO:0070043">
    <property type="term" value="F:rRNA (guanine-N7-)-methyltransferase activity"/>
    <property type="evidence" value="ECO:0007669"/>
    <property type="project" value="UniProtKB-UniRule"/>
</dbReference>
<keyword evidence="1 6" id="KW-0963">Cytoplasm</keyword>
<dbReference type="EC" id="2.1.1.170" evidence="6"/>
<dbReference type="EMBL" id="FRCB01000001">
    <property type="protein sequence ID" value="SHL53474.1"/>
    <property type="molecule type" value="Genomic_DNA"/>
</dbReference>
<keyword evidence="3 6" id="KW-0489">Methyltransferase</keyword>
<evidence type="ECO:0000256" key="6">
    <source>
        <dbReference type="HAMAP-Rule" id="MF_00074"/>
    </source>
</evidence>
<keyword evidence="8" id="KW-1185">Reference proteome</keyword>
<dbReference type="InterPro" id="IPR003682">
    <property type="entry name" value="rRNA_ssu_MeTfrase_G"/>
</dbReference>
<dbReference type="AlphaFoldDB" id="A0A1M7BEX0"/>
<proteinExistence type="inferred from homology"/>
<keyword evidence="5 6" id="KW-0949">S-adenosyl-L-methionine</keyword>
<comment type="caution">
    <text evidence="6">Lacks conserved residue(s) required for the propagation of feature annotation.</text>
</comment>
<dbReference type="PANTHER" id="PTHR31760">
    <property type="entry name" value="S-ADENOSYL-L-METHIONINE-DEPENDENT METHYLTRANSFERASES SUPERFAMILY PROTEIN"/>
    <property type="match status" value="1"/>
</dbReference>
<dbReference type="InterPro" id="IPR029063">
    <property type="entry name" value="SAM-dependent_MTases_sf"/>
</dbReference>
<dbReference type="Proteomes" id="UP000322545">
    <property type="component" value="Unassembled WGS sequence"/>
</dbReference>
<evidence type="ECO:0000256" key="5">
    <source>
        <dbReference type="ARBA" id="ARBA00022691"/>
    </source>
</evidence>
<dbReference type="Gene3D" id="3.40.50.150">
    <property type="entry name" value="Vaccinia Virus protein VP39"/>
    <property type="match status" value="1"/>
</dbReference>
<reference evidence="7 8" key="1">
    <citation type="submission" date="2016-11" db="EMBL/GenBank/DDBJ databases">
        <authorList>
            <person name="Varghese N."/>
            <person name="Submissions S."/>
        </authorList>
    </citation>
    <scope>NUCLEOTIDE SEQUENCE [LARGE SCALE GENOMIC DNA]</scope>
    <source>
        <strain evidence="7 8">DSM 28249</strain>
    </source>
</reference>
<evidence type="ECO:0000256" key="1">
    <source>
        <dbReference type="ARBA" id="ARBA00022490"/>
    </source>
</evidence>
<dbReference type="PIRSF" id="PIRSF003078">
    <property type="entry name" value="GidB"/>
    <property type="match status" value="1"/>
</dbReference>
<dbReference type="Pfam" id="PF02527">
    <property type="entry name" value="GidB"/>
    <property type="match status" value="1"/>
</dbReference>
<keyword evidence="4 6" id="KW-0808">Transferase</keyword>
<feature type="binding site" evidence="6">
    <location>
        <position position="73"/>
    </location>
    <ligand>
        <name>S-adenosyl-L-methionine</name>
        <dbReference type="ChEBI" id="CHEBI:59789"/>
    </ligand>
</feature>
<dbReference type="NCBIfam" id="TIGR00138">
    <property type="entry name" value="rsmG_gidB"/>
    <property type="match status" value="1"/>
</dbReference>
<comment type="subcellular location">
    <subcellularLocation>
        <location evidence="6">Cytoplasm</location>
    </subcellularLocation>
</comment>
<protein>
    <recommendedName>
        <fullName evidence="6">Ribosomal RNA small subunit methyltransferase G</fullName>
        <ecNumber evidence="6">2.1.1.170</ecNumber>
    </recommendedName>
    <alternativeName>
        <fullName evidence="6">16S rRNA 7-methylguanosine methyltransferase</fullName>
        <shortName evidence="6">16S rRNA m7G methyltransferase</shortName>
    </alternativeName>
</protein>
<sequence length="203" mass="22624">MSDAPDLNVSRETLERLTIYEVLLRKWTPRINLVARSTLPDLWQRHFVDSIQIYDLAPHPVDHWVDLGSGAGFPGLLMAILSLETGSPKRTTLVESDVRKCVFLNTVIRETGARADVINDRIENIPPLEANVLSARALADLTTLLGFAERHMRADGTAIFPKGENWQKEVEAAQTAWTFTHRLAKSKTETGPVIMTITGVARV</sequence>
<evidence type="ECO:0000313" key="7">
    <source>
        <dbReference type="EMBL" id="SHL53474.1"/>
    </source>
</evidence>
<gene>
    <name evidence="6" type="primary">rsmG</name>
    <name evidence="7" type="ORF">SAMN05443432_101795</name>
</gene>
<comment type="catalytic activity">
    <reaction evidence="6">
        <text>guanosine(527) in 16S rRNA + S-adenosyl-L-methionine = N(7)-methylguanosine(527) in 16S rRNA + S-adenosyl-L-homocysteine</text>
        <dbReference type="Rhea" id="RHEA:42732"/>
        <dbReference type="Rhea" id="RHEA-COMP:10209"/>
        <dbReference type="Rhea" id="RHEA-COMP:10210"/>
        <dbReference type="ChEBI" id="CHEBI:57856"/>
        <dbReference type="ChEBI" id="CHEBI:59789"/>
        <dbReference type="ChEBI" id="CHEBI:74269"/>
        <dbReference type="ChEBI" id="CHEBI:74480"/>
        <dbReference type="EC" id="2.1.1.170"/>
    </reaction>
</comment>
<evidence type="ECO:0000256" key="2">
    <source>
        <dbReference type="ARBA" id="ARBA00022552"/>
    </source>
</evidence>
<organism evidence="7 8">
    <name type="scientific">Roseovarius litoreus</name>
    <dbReference type="NCBI Taxonomy" id="1155722"/>
    <lineage>
        <taxon>Bacteria</taxon>
        <taxon>Pseudomonadati</taxon>
        <taxon>Pseudomonadota</taxon>
        <taxon>Alphaproteobacteria</taxon>
        <taxon>Rhodobacterales</taxon>
        <taxon>Roseobacteraceae</taxon>
        <taxon>Roseovarius</taxon>
    </lineage>
</organism>
<evidence type="ECO:0000256" key="4">
    <source>
        <dbReference type="ARBA" id="ARBA00022679"/>
    </source>
</evidence>